<dbReference type="KEGG" id="psti:SOO65_13715"/>
<proteinExistence type="predicted"/>
<dbReference type="Gene3D" id="3.30.950.10">
    <property type="entry name" value="Methyltransferase, Cobalt-precorrin-4 Transmethylase, Domain 2"/>
    <property type="match status" value="1"/>
</dbReference>
<dbReference type="PIRSF" id="PIRSF005917">
    <property type="entry name" value="MTase_YraL"/>
    <property type="match status" value="1"/>
</dbReference>
<dbReference type="InterPro" id="IPR008189">
    <property type="entry name" value="rRNA_ssu_MeTfrase_I"/>
</dbReference>
<dbReference type="GO" id="GO:0008168">
    <property type="term" value="F:methyltransferase activity"/>
    <property type="evidence" value="ECO:0007669"/>
    <property type="project" value="UniProtKB-KW"/>
</dbReference>
<accession>A0AAX4HKH8</accession>
<dbReference type="InterPro" id="IPR014777">
    <property type="entry name" value="4pyrrole_Mease_sub1"/>
</dbReference>
<keyword evidence="4 7" id="KW-0808">Transferase</keyword>
<dbReference type="GO" id="GO:0032259">
    <property type="term" value="P:methylation"/>
    <property type="evidence" value="ECO:0007669"/>
    <property type="project" value="UniProtKB-KW"/>
</dbReference>
<evidence type="ECO:0000256" key="5">
    <source>
        <dbReference type="ARBA" id="ARBA00022691"/>
    </source>
</evidence>
<dbReference type="InterPro" id="IPR000878">
    <property type="entry name" value="4pyrrol_Mease"/>
</dbReference>
<dbReference type="EC" id="2.1.1.198" evidence="7"/>
<protein>
    <submittedName>
        <fullName evidence="7">16S rRNA (Cytidine(1402)-2'-O)-methyltransferase</fullName>
        <ecNumber evidence="7">2.1.1.198</ecNumber>
    </submittedName>
</protein>
<keyword evidence="5" id="KW-0949">S-adenosyl-L-methionine</keyword>
<dbReference type="GO" id="GO:0006364">
    <property type="term" value="P:rRNA processing"/>
    <property type="evidence" value="ECO:0007669"/>
    <property type="project" value="UniProtKB-KW"/>
</dbReference>
<dbReference type="AlphaFoldDB" id="A0AAX4HKH8"/>
<dbReference type="RefSeq" id="WP_321391051.1">
    <property type="nucleotide sequence ID" value="NZ_CP139487.1"/>
</dbReference>
<sequence length="275" mass="30524">MGKIILLNTPIGNLGDMTPRVSEALKTGVQFAVEDTRVFKDLLNHIGVSLQGKRIVSLHDQSEGTQIGKLIEMARHDDLYVASEAGSPIVSDPAYPLVIAAYEQGIKVESYSGVSSPIMALELSGLPPIPFQFHGFLPRESGKRAKIFQNAGYGTHIFFEAPTRVEETLDELSEILPEAELAVVRELSKKFEQVIKLKAGEWKERKKEVNFKGEFIFLFHKKEESAAFSSEIRDLAQEIVATGATPKQTAKLLGLILDRPTKDIYSEISRGKRQD</sequence>
<dbReference type="PANTHER" id="PTHR46111">
    <property type="entry name" value="RIBOSOMAL RNA SMALL SUBUNIT METHYLTRANSFERASE I"/>
    <property type="match status" value="1"/>
</dbReference>
<gene>
    <name evidence="7" type="ORF">SOO65_13715</name>
</gene>
<evidence type="ECO:0000259" key="6">
    <source>
        <dbReference type="Pfam" id="PF00590"/>
    </source>
</evidence>
<dbReference type="Pfam" id="PF00590">
    <property type="entry name" value="TP_methylase"/>
    <property type="match status" value="1"/>
</dbReference>
<dbReference type="Gene3D" id="3.40.1010.10">
    <property type="entry name" value="Cobalt-precorrin-4 Transmethylase, Domain 1"/>
    <property type="match status" value="1"/>
</dbReference>
<evidence type="ECO:0000313" key="7">
    <source>
        <dbReference type="EMBL" id="WPU63747.1"/>
    </source>
</evidence>
<keyword evidence="3 7" id="KW-0489">Methyltransferase</keyword>
<dbReference type="InterPro" id="IPR035996">
    <property type="entry name" value="4pyrrol_Methylase_sf"/>
</dbReference>
<keyword evidence="1" id="KW-0963">Cytoplasm</keyword>
<dbReference type="EMBL" id="CP139487">
    <property type="protein sequence ID" value="WPU63747.1"/>
    <property type="molecule type" value="Genomic_DNA"/>
</dbReference>
<name>A0AAX4HKH8_9BACT</name>
<evidence type="ECO:0000256" key="1">
    <source>
        <dbReference type="ARBA" id="ARBA00022490"/>
    </source>
</evidence>
<organism evidence="7 8">
    <name type="scientific">Peredibacter starrii</name>
    <dbReference type="NCBI Taxonomy" id="28202"/>
    <lineage>
        <taxon>Bacteria</taxon>
        <taxon>Pseudomonadati</taxon>
        <taxon>Bdellovibrionota</taxon>
        <taxon>Bacteriovoracia</taxon>
        <taxon>Bacteriovoracales</taxon>
        <taxon>Bacteriovoracaceae</taxon>
        <taxon>Peredibacter</taxon>
    </lineage>
</organism>
<keyword evidence="8" id="KW-1185">Reference proteome</keyword>
<evidence type="ECO:0000256" key="4">
    <source>
        <dbReference type="ARBA" id="ARBA00022679"/>
    </source>
</evidence>
<evidence type="ECO:0000256" key="2">
    <source>
        <dbReference type="ARBA" id="ARBA00022552"/>
    </source>
</evidence>
<dbReference type="PANTHER" id="PTHR46111:SF2">
    <property type="entry name" value="SAM-DEPENDENT METHYLTRANSFERASE"/>
    <property type="match status" value="1"/>
</dbReference>
<dbReference type="CDD" id="cd11648">
    <property type="entry name" value="RsmI"/>
    <property type="match status" value="1"/>
</dbReference>
<dbReference type="Proteomes" id="UP001324634">
    <property type="component" value="Chromosome"/>
</dbReference>
<evidence type="ECO:0000313" key="8">
    <source>
        <dbReference type="Proteomes" id="UP001324634"/>
    </source>
</evidence>
<dbReference type="SUPFAM" id="SSF53790">
    <property type="entry name" value="Tetrapyrrole methylase"/>
    <property type="match status" value="1"/>
</dbReference>
<reference evidence="7 8" key="1">
    <citation type="submission" date="2023-11" db="EMBL/GenBank/DDBJ databases">
        <title>Peredibacter starrii A3.12.</title>
        <authorList>
            <person name="Mitchell R.J."/>
        </authorList>
    </citation>
    <scope>NUCLEOTIDE SEQUENCE [LARGE SCALE GENOMIC DNA]</scope>
    <source>
        <strain evidence="7 8">A3.12</strain>
    </source>
</reference>
<dbReference type="InterPro" id="IPR014776">
    <property type="entry name" value="4pyrrole_Mease_sub2"/>
</dbReference>
<feature type="domain" description="Tetrapyrrole methylase" evidence="6">
    <location>
        <begin position="3"/>
        <end position="201"/>
    </location>
</feature>
<evidence type="ECO:0000256" key="3">
    <source>
        <dbReference type="ARBA" id="ARBA00022603"/>
    </source>
</evidence>
<keyword evidence="2" id="KW-0698">rRNA processing</keyword>